<dbReference type="PANTHER" id="PTHR39087">
    <property type="entry name" value="UPF0104 MEMBRANE PROTEIN MJ1595"/>
    <property type="match status" value="1"/>
</dbReference>
<feature type="transmembrane region" description="Helical" evidence="6">
    <location>
        <begin position="146"/>
        <end position="167"/>
    </location>
</feature>
<evidence type="ECO:0000256" key="2">
    <source>
        <dbReference type="ARBA" id="ARBA00022475"/>
    </source>
</evidence>
<dbReference type="AlphaFoldDB" id="A0A4R7C785"/>
<keyword evidence="3 6" id="KW-0812">Transmembrane</keyword>
<evidence type="ECO:0000256" key="3">
    <source>
        <dbReference type="ARBA" id="ARBA00022692"/>
    </source>
</evidence>
<evidence type="ECO:0000256" key="4">
    <source>
        <dbReference type="ARBA" id="ARBA00022989"/>
    </source>
</evidence>
<proteinExistence type="predicted"/>
<feature type="transmembrane region" description="Helical" evidence="6">
    <location>
        <begin position="37"/>
        <end position="60"/>
    </location>
</feature>
<feature type="transmembrane region" description="Helical" evidence="6">
    <location>
        <begin position="119"/>
        <end position="140"/>
    </location>
</feature>
<name>A0A4R7C785_9HYPH</name>
<gene>
    <name evidence="7" type="ORF">EV668_1777</name>
</gene>
<evidence type="ECO:0000313" key="7">
    <source>
        <dbReference type="EMBL" id="TDR94490.1"/>
    </source>
</evidence>
<dbReference type="Pfam" id="PF03706">
    <property type="entry name" value="LPG_synthase_TM"/>
    <property type="match status" value="1"/>
</dbReference>
<sequence>MKGFVVFAAIAGIALFGGLVAYSGLGDVGSAVAAAGWATLFVVLIRAVVISGCGLSWHLLFPPEHRLPVWVAIGLRFVREGVNTLLPVAMVGGDVVGARLATFWRVNLSVAGATTIADVAIQAATSAAFAILGIGVLMWLHGDGPLVRYAAMGAAVAVLLIAAFFVAQARIGSRLLNALLARLGVKGTATELVERLWSSLAAIYAAPGRVARSTLVHMLVWIAGTFEVQVALHFMGYPVSFAEALVIESLGQAVRGAAFAVPGGLGVQEGGLVALCALFGIPPGPALALSILKRVAELALGLPALIAWQLLEGRRVFRRSEPDDAVTEPRQ</sequence>
<keyword evidence="5 6" id="KW-0472">Membrane</keyword>
<accession>A0A4R7C785</accession>
<dbReference type="PANTHER" id="PTHR39087:SF2">
    <property type="entry name" value="UPF0104 MEMBRANE PROTEIN MJ1595"/>
    <property type="match status" value="1"/>
</dbReference>
<evidence type="ECO:0000313" key="8">
    <source>
        <dbReference type="Proteomes" id="UP000295122"/>
    </source>
</evidence>
<dbReference type="InterPro" id="IPR022791">
    <property type="entry name" value="L-PG_synthase/AglD"/>
</dbReference>
<keyword evidence="4 6" id="KW-1133">Transmembrane helix</keyword>
<organism evidence="7 8">
    <name type="scientific">Enterovirga rhinocerotis</name>
    <dbReference type="NCBI Taxonomy" id="1339210"/>
    <lineage>
        <taxon>Bacteria</taxon>
        <taxon>Pseudomonadati</taxon>
        <taxon>Pseudomonadota</taxon>
        <taxon>Alphaproteobacteria</taxon>
        <taxon>Hyphomicrobiales</taxon>
        <taxon>Methylobacteriaceae</taxon>
        <taxon>Enterovirga</taxon>
    </lineage>
</organism>
<comment type="caution">
    <text evidence="7">The sequence shown here is derived from an EMBL/GenBank/DDBJ whole genome shotgun (WGS) entry which is preliminary data.</text>
</comment>
<evidence type="ECO:0000256" key="5">
    <source>
        <dbReference type="ARBA" id="ARBA00023136"/>
    </source>
</evidence>
<protein>
    <submittedName>
        <fullName evidence="7">Putative membrane protein</fullName>
    </submittedName>
</protein>
<comment type="subcellular location">
    <subcellularLocation>
        <location evidence="1">Cell membrane</location>
        <topology evidence="1">Multi-pass membrane protein</topology>
    </subcellularLocation>
</comment>
<dbReference type="Proteomes" id="UP000295122">
    <property type="component" value="Unassembled WGS sequence"/>
</dbReference>
<keyword evidence="2" id="KW-1003">Cell membrane</keyword>
<dbReference type="NCBIfam" id="TIGR03476">
    <property type="entry name" value="HpnL"/>
    <property type="match status" value="1"/>
</dbReference>
<dbReference type="GO" id="GO:0005886">
    <property type="term" value="C:plasma membrane"/>
    <property type="evidence" value="ECO:0007669"/>
    <property type="project" value="UniProtKB-SubCell"/>
</dbReference>
<keyword evidence="8" id="KW-1185">Reference proteome</keyword>
<evidence type="ECO:0000256" key="1">
    <source>
        <dbReference type="ARBA" id="ARBA00004651"/>
    </source>
</evidence>
<evidence type="ECO:0000256" key="6">
    <source>
        <dbReference type="SAM" id="Phobius"/>
    </source>
</evidence>
<reference evidence="7 8" key="1">
    <citation type="submission" date="2019-03" db="EMBL/GenBank/DDBJ databases">
        <title>Genomic Encyclopedia of Type Strains, Phase IV (KMG-IV): sequencing the most valuable type-strain genomes for metagenomic binning, comparative biology and taxonomic classification.</title>
        <authorList>
            <person name="Goeker M."/>
        </authorList>
    </citation>
    <scope>NUCLEOTIDE SEQUENCE [LARGE SCALE GENOMIC DNA]</scope>
    <source>
        <strain evidence="7 8">DSM 25903</strain>
    </source>
</reference>
<dbReference type="EMBL" id="SNZR01000011">
    <property type="protein sequence ID" value="TDR94490.1"/>
    <property type="molecule type" value="Genomic_DNA"/>
</dbReference>